<feature type="active site" description="For Fru-6P isomerization activity" evidence="10">
    <location>
        <position position="610"/>
    </location>
</feature>
<dbReference type="EC" id="2.6.1.16" evidence="3 10"/>
<organism evidence="13 14">
    <name type="scientific">Costertonia aggregata</name>
    <dbReference type="NCBI Taxonomy" id="343403"/>
    <lineage>
        <taxon>Bacteria</taxon>
        <taxon>Pseudomonadati</taxon>
        <taxon>Bacteroidota</taxon>
        <taxon>Flavobacteriia</taxon>
        <taxon>Flavobacteriales</taxon>
        <taxon>Flavobacteriaceae</taxon>
        <taxon>Costertonia</taxon>
    </lineage>
</organism>
<dbReference type="Proteomes" id="UP000509302">
    <property type="component" value="Chromosome"/>
</dbReference>
<keyword evidence="5 10" id="KW-0963">Cytoplasm</keyword>
<evidence type="ECO:0000256" key="10">
    <source>
        <dbReference type="HAMAP-Rule" id="MF_00164"/>
    </source>
</evidence>
<dbReference type="InterPro" id="IPR046348">
    <property type="entry name" value="SIS_dom_sf"/>
</dbReference>
<dbReference type="CDD" id="cd05008">
    <property type="entry name" value="SIS_GlmS_GlmD_1"/>
    <property type="match status" value="1"/>
</dbReference>
<evidence type="ECO:0000256" key="6">
    <source>
        <dbReference type="ARBA" id="ARBA00022576"/>
    </source>
</evidence>
<dbReference type="RefSeq" id="WP_179241879.1">
    <property type="nucleotide sequence ID" value="NZ_CP058595.1"/>
</dbReference>
<evidence type="ECO:0000256" key="9">
    <source>
        <dbReference type="ARBA" id="ARBA00022962"/>
    </source>
</evidence>
<dbReference type="InterPro" id="IPR035466">
    <property type="entry name" value="GlmS/AgaS_SIS"/>
</dbReference>
<dbReference type="AlphaFoldDB" id="A0A7H9AQ38"/>
<keyword evidence="8" id="KW-0677">Repeat</keyword>
<dbReference type="CDD" id="cd05009">
    <property type="entry name" value="SIS_GlmS_GlmD_2"/>
    <property type="match status" value="1"/>
</dbReference>
<dbReference type="GO" id="GO:0097367">
    <property type="term" value="F:carbohydrate derivative binding"/>
    <property type="evidence" value="ECO:0007669"/>
    <property type="project" value="InterPro"/>
</dbReference>
<dbReference type="Gene3D" id="3.60.20.10">
    <property type="entry name" value="Glutamine Phosphoribosylpyrophosphate, subunit 1, domain 1"/>
    <property type="match status" value="1"/>
</dbReference>
<dbReference type="FunFam" id="3.60.20.10:FF:000006">
    <property type="entry name" value="Glutamine--fructose-6-phosphate aminotransferase [isomerizing]"/>
    <property type="match status" value="1"/>
</dbReference>
<feature type="initiator methionine" description="Removed" evidence="10">
    <location>
        <position position="1"/>
    </location>
</feature>
<dbReference type="InterPro" id="IPR005855">
    <property type="entry name" value="GFAT"/>
</dbReference>
<dbReference type="InterPro" id="IPR001347">
    <property type="entry name" value="SIS_dom"/>
</dbReference>
<dbReference type="GO" id="GO:0006002">
    <property type="term" value="P:fructose 6-phosphate metabolic process"/>
    <property type="evidence" value="ECO:0007669"/>
    <property type="project" value="TreeGrafter"/>
</dbReference>
<dbReference type="GO" id="GO:0046349">
    <property type="term" value="P:amino sugar biosynthetic process"/>
    <property type="evidence" value="ECO:0007669"/>
    <property type="project" value="UniProtKB-ARBA"/>
</dbReference>
<dbReference type="InterPro" id="IPR035490">
    <property type="entry name" value="GlmS/FrlB_SIS"/>
</dbReference>
<evidence type="ECO:0000256" key="8">
    <source>
        <dbReference type="ARBA" id="ARBA00022737"/>
    </source>
</evidence>
<evidence type="ECO:0000256" key="4">
    <source>
        <dbReference type="ARBA" id="ARBA00016090"/>
    </source>
</evidence>
<dbReference type="InterPro" id="IPR017932">
    <property type="entry name" value="GATase_2_dom"/>
</dbReference>
<keyword evidence="14" id="KW-1185">Reference proteome</keyword>
<feature type="domain" description="Glutamine amidotransferase type-2" evidence="11">
    <location>
        <begin position="2"/>
        <end position="221"/>
    </location>
</feature>
<accession>A0A7H9AQ38</accession>
<feature type="domain" description="SIS" evidence="12">
    <location>
        <begin position="292"/>
        <end position="431"/>
    </location>
</feature>
<dbReference type="SUPFAM" id="SSF53697">
    <property type="entry name" value="SIS domain"/>
    <property type="match status" value="1"/>
</dbReference>
<dbReference type="FunFam" id="3.40.50.10490:FF:000002">
    <property type="entry name" value="Glutamine--fructose-6-phosphate aminotransferase [isomerizing]"/>
    <property type="match status" value="1"/>
</dbReference>
<dbReference type="PROSITE" id="PS51278">
    <property type="entry name" value="GATASE_TYPE_2"/>
    <property type="match status" value="1"/>
</dbReference>
<dbReference type="PANTHER" id="PTHR10937:SF0">
    <property type="entry name" value="GLUTAMINE--FRUCTOSE-6-PHOSPHATE TRANSAMINASE (ISOMERIZING)"/>
    <property type="match status" value="1"/>
</dbReference>
<dbReference type="NCBIfam" id="NF001484">
    <property type="entry name" value="PRK00331.1"/>
    <property type="match status" value="1"/>
</dbReference>
<dbReference type="InterPro" id="IPR047084">
    <property type="entry name" value="GFAT_N"/>
</dbReference>
<evidence type="ECO:0000256" key="1">
    <source>
        <dbReference type="ARBA" id="ARBA00001031"/>
    </source>
</evidence>
<dbReference type="Gene3D" id="3.40.50.10490">
    <property type="entry name" value="Glucose-6-phosphate isomerase like protein, domain 1"/>
    <property type="match status" value="2"/>
</dbReference>
<evidence type="ECO:0000313" key="14">
    <source>
        <dbReference type="Proteomes" id="UP000509302"/>
    </source>
</evidence>
<dbReference type="PROSITE" id="PS51464">
    <property type="entry name" value="SIS"/>
    <property type="match status" value="2"/>
</dbReference>
<dbReference type="Pfam" id="PF13522">
    <property type="entry name" value="GATase_6"/>
    <property type="match status" value="1"/>
</dbReference>
<name>A0A7H9AQ38_9FLAO</name>
<dbReference type="NCBIfam" id="TIGR01135">
    <property type="entry name" value="glmS"/>
    <property type="match status" value="1"/>
</dbReference>
<evidence type="ECO:0000256" key="7">
    <source>
        <dbReference type="ARBA" id="ARBA00022679"/>
    </source>
</evidence>
<dbReference type="FunFam" id="3.40.50.10490:FF:000001">
    <property type="entry name" value="Glutamine--fructose-6-phosphate aminotransferase [isomerizing]"/>
    <property type="match status" value="1"/>
</dbReference>
<dbReference type="GO" id="GO:0005975">
    <property type="term" value="P:carbohydrate metabolic process"/>
    <property type="evidence" value="ECO:0007669"/>
    <property type="project" value="UniProtKB-UniRule"/>
</dbReference>
<evidence type="ECO:0000256" key="2">
    <source>
        <dbReference type="ARBA" id="ARBA00004496"/>
    </source>
</evidence>
<comment type="function">
    <text evidence="10">Catalyzes the first step in hexosamine metabolism, converting fructose-6P into glucosamine-6P using glutamine as a nitrogen source.</text>
</comment>
<evidence type="ECO:0000256" key="5">
    <source>
        <dbReference type="ARBA" id="ARBA00022490"/>
    </source>
</evidence>
<comment type="subcellular location">
    <subcellularLocation>
        <location evidence="2 10">Cytoplasm</location>
    </subcellularLocation>
</comment>
<dbReference type="HAMAP" id="MF_00164">
    <property type="entry name" value="GlmS"/>
    <property type="match status" value="1"/>
</dbReference>
<protein>
    <recommendedName>
        <fullName evidence="4 10">Glutamine--fructose-6-phosphate aminotransferase [isomerizing]</fullName>
        <ecNumber evidence="3 10">2.6.1.16</ecNumber>
    </recommendedName>
    <alternativeName>
        <fullName evidence="10">D-fructose-6-phosphate amidotransferase</fullName>
    </alternativeName>
    <alternativeName>
        <fullName evidence="10">GFAT</fullName>
    </alternativeName>
    <alternativeName>
        <fullName evidence="10">Glucosamine-6-phosphate synthase</fullName>
    </alternativeName>
    <alternativeName>
        <fullName evidence="10">Hexosephosphate aminotransferase</fullName>
    </alternativeName>
    <alternativeName>
        <fullName evidence="10">L-glutamine--D-fructose-6-phosphate amidotransferase</fullName>
    </alternativeName>
</protein>
<dbReference type="GO" id="GO:0006047">
    <property type="term" value="P:UDP-N-acetylglucosamine metabolic process"/>
    <property type="evidence" value="ECO:0007669"/>
    <property type="project" value="TreeGrafter"/>
</dbReference>
<dbReference type="GO" id="GO:0006487">
    <property type="term" value="P:protein N-linked glycosylation"/>
    <property type="evidence" value="ECO:0007669"/>
    <property type="project" value="TreeGrafter"/>
</dbReference>
<dbReference type="EMBL" id="CP058595">
    <property type="protein sequence ID" value="QLG45591.1"/>
    <property type="molecule type" value="Genomic_DNA"/>
</dbReference>
<dbReference type="SUPFAM" id="SSF56235">
    <property type="entry name" value="N-terminal nucleophile aminohydrolases (Ntn hydrolases)"/>
    <property type="match status" value="1"/>
</dbReference>
<evidence type="ECO:0000259" key="12">
    <source>
        <dbReference type="PROSITE" id="PS51464"/>
    </source>
</evidence>
<keyword evidence="6 10" id="KW-0032">Aminotransferase</keyword>
<sequence length="615" mass="67840">MCGIVGYIGHRDAYPIIIKGLQRLEYRGYDSAGVALYDGKNINLSKTKGKVEDLKKKSESTISLDGTLGIGHTRWATHGVPNDVNSHPHYSNSGNLVIIHNGIIENYESIKKELIKRGYSFSSDTDTEVLVNLIEEVKNTEDVKLGKAVQIALNQVVGAYAIAVFDKNKPDEIVVAKLGSPLAIGVGENEFFIASDASPFIEFTNNAVYLEDEEMAIVRLGKEIKLRKIKDDAIAYPNILELQLNLEEIEKGGYEHFMLKEIYEQPRAILDTYRGRLLADKGLIKMAGIDQNLEKFMNANRIIIVACGTSWHAGLVAEYIFEDLARIPVEVEYASEFRYRNPVITDKDVLIAISQSGETADTLAAIKLAKENGAFVFGVCNVVGSSIARETHAGAYTHAGPEIGVASTKAFTTQITVLTLLALKLAKEKGQFSESKYHELLTELETIPNKVEKALESNPLIEIIADVYKDSTNCLYLGRGYNFPVALEGALKLKEISYIHAEGYPAAEMKHGPIALIDEQMPVIVIATKKGHYEKVVSNIQEIKSRKGQIIAVVTEGDEQVRELADHVVEVPETLESLTPLLTTIPLQLLSYHIAVMRGCNVDQPRNLAKSVTVE</sequence>
<comment type="catalytic activity">
    <reaction evidence="1 10">
        <text>D-fructose 6-phosphate + L-glutamine = D-glucosamine 6-phosphate + L-glutamate</text>
        <dbReference type="Rhea" id="RHEA:13237"/>
        <dbReference type="ChEBI" id="CHEBI:29985"/>
        <dbReference type="ChEBI" id="CHEBI:58359"/>
        <dbReference type="ChEBI" id="CHEBI:58725"/>
        <dbReference type="ChEBI" id="CHEBI:61527"/>
        <dbReference type="EC" id="2.6.1.16"/>
    </reaction>
</comment>
<evidence type="ECO:0000313" key="13">
    <source>
        <dbReference type="EMBL" id="QLG45591.1"/>
    </source>
</evidence>
<comment type="subunit">
    <text evidence="10">Homodimer.</text>
</comment>
<proteinExistence type="inferred from homology"/>
<evidence type="ECO:0000256" key="3">
    <source>
        <dbReference type="ARBA" id="ARBA00012916"/>
    </source>
</evidence>
<dbReference type="Pfam" id="PF01380">
    <property type="entry name" value="SIS"/>
    <property type="match status" value="2"/>
</dbReference>
<dbReference type="CDD" id="cd00714">
    <property type="entry name" value="GFAT"/>
    <property type="match status" value="1"/>
</dbReference>
<keyword evidence="7 10" id="KW-0808">Transferase</keyword>
<dbReference type="PANTHER" id="PTHR10937">
    <property type="entry name" value="GLUCOSAMINE--FRUCTOSE-6-PHOSPHATE AMINOTRANSFERASE, ISOMERIZING"/>
    <property type="match status" value="1"/>
</dbReference>
<dbReference type="InterPro" id="IPR029055">
    <property type="entry name" value="Ntn_hydrolases_N"/>
</dbReference>
<dbReference type="GO" id="GO:0005829">
    <property type="term" value="C:cytosol"/>
    <property type="evidence" value="ECO:0007669"/>
    <property type="project" value="TreeGrafter"/>
</dbReference>
<gene>
    <name evidence="10 13" type="primary">glmS</name>
    <name evidence="13" type="ORF">HYG79_09600</name>
</gene>
<dbReference type="GO" id="GO:0004360">
    <property type="term" value="F:glutamine-fructose-6-phosphate transaminase (isomerizing) activity"/>
    <property type="evidence" value="ECO:0007669"/>
    <property type="project" value="UniProtKB-UniRule"/>
</dbReference>
<evidence type="ECO:0000259" key="11">
    <source>
        <dbReference type="PROSITE" id="PS51278"/>
    </source>
</evidence>
<dbReference type="KEGG" id="cagg:HYG79_09600"/>
<feature type="domain" description="SIS" evidence="12">
    <location>
        <begin position="464"/>
        <end position="605"/>
    </location>
</feature>
<feature type="active site" description="Nucleophile; for GATase activity" evidence="10">
    <location>
        <position position="2"/>
    </location>
</feature>
<reference evidence="13 14" key="1">
    <citation type="journal article" date="2006" name="Int. J. Syst. Evol. Microbiol.">
        <title>Costertonia aggregata gen. nov., sp. nov., a mesophilic marine bacterium of the family Flavobacteriaceae, isolated from a mature biofilm.</title>
        <authorList>
            <person name="Kwon K.K."/>
            <person name="Lee Y.K."/>
            <person name="Lee H.K."/>
        </authorList>
    </citation>
    <scope>NUCLEOTIDE SEQUENCE [LARGE SCALE GENOMIC DNA]</scope>
    <source>
        <strain evidence="13 14">KCCM 42265</strain>
    </source>
</reference>
<keyword evidence="9" id="KW-0315">Glutamine amidotransferase</keyword>